<comment type="caution">
    <text evidence="2">The sequence shown here is derived from an EMBL/GenBank/DDBJ whole genome shotgun (WGS) entry which is preliminary data.</text>
</comment>
<organism evidence="2 3">
    <name type="scientific">Enterococcus florum</name>
    <dbReference type="NCBI Taxonomy" id="2480627"/>
    <lineage>
        <taxon>Bacteria</taxon>
        <taxon>Bacillati</taxon>
        <taxon>Bacillota</taxon>
        <taxon>Bacilli</taxon>
        <taxon>Lactobacillales</taxon>
        <taxon>Enterococcaceae</taxon>
        <taxon>Enterococcus</taxon>
    </lineage>
</organism>
<keyword evidence="1" id="KW-1133">Transmembrane helix</keyword>
<evidence type="ECO:0000313" key="3">
    <source>
        <dbReference type="Proteomes" id="UP000290567"/>
    </source>
</evidence>
<keyword evidence="1" id="KW-0472">Membrane</keyword>
<evidence type="ECO:0000313" key="2">
    <source>
        <dbReference type="EMBL" id="GCF92372.1"/>
    </source>
</evidence>
<keyword evidence="1" id="KW-0812">Transmembrane</keyword>
<dbReference type="EMBL" id="BJCC01000001">
    <property type="protein sequence ID" value="GCF92372.1"/>
    <property type="molecule type" value="Genomic_DNA"/>
</dbReference>
<keyword evidence="3" id="KW-1185">Reference proteome</keyword>
<proteinExistence type="predicted"/>
<gene>
    <name evidence="2" type="ORF">NRIC_02630</name>
</gene>
<sequence length="61" mass="7041">MKFIVSLKNYKSILLFLVNTQSINIVLLCSGKKMIMYAIILLSNQVGVISAIFLRFRTFRK</sequence>
<evidence type="ECO:0000256" key="1">
    <source>
        <dbReference type="SAM" id="Phobius"/>
    </source>
</evidence>
<dbReference type="Proteomes" id="UP000290567">
    <property type="component" value="Unassembled WGS sequence"/>
</dbReference>
<name>A0A4P5PA55_9ENTE</name>
<reference evidence="3" key="1">
    <citation type="submission" date="2019-02" db="EMBL/GenBank/DDBJ databases">
        <title>Draft genome sequence of Enterococcus sp. Gos25-1.</title>
        <authorList>
            <person name="Tanaka N."/>
            <person name="Shiwa Y."/>
            <person name="Fujita N."/>
        </authorList>
    </citation>
    <scope>NUCLEOTIDE SEQUENCE [LARGE SCALE GENOMIC DNA]</scope>
    <source>
        <strain evidence="3">Gos25-1</strain>
    </source>
</reference>
<protein>
    <submittedName>
        <fullName evidence="2">Uncharacterized protein</fullName>
    </submittedName>
</protein>
<dbReference type="AlphaFoldDB" id="A0A4P5PA55"/>
<accession>A0A4P5PA55</accession>
<feature type="transmembrane region" description="Helical" evidence="1">
    <location>
        <begin position="12"/>
        <end position="28"/>
    </location>
</feature>
<feature type="transmembrane region" description="Helical" evidence="1">
    <location>
        <begin position="34"/>
        <end position="56"/>
    </location>
</feature>